<dbReference type="Proteomes" id="UP000251670">
    <property type="component" value="Unassembled WGS sequence"/>
</dbReference>
<dbReference type="PROSITE" id="PS51257">
    <property type="entry name" value="PROKAR_LIPOPROTEIN"/>
    <property type="match status" value="1"/>
</dbReference>
<evidence type="ECO:0000313" key="4">
    <source>
        <dbReference type="Proteomes" id="UP000251670"/>
    </source>
</evidence>
<reference evidence="1 3" key="1">
    <citation type="submission" date="2016-10" db="EMBL/GenBank/DDBJ databases">
        <authorList>
            <person name="Varghese N."/>
            <person name="Submissions S."/>
        </authorList>
    </citation>
    <scope>NUCLEOTIDE SEQUENCE [LARGE SCALE GENOMIC DNA]</scope>
    <source>
        <strain evidence="1 3">DSM 19299</strain>
    </source>
</reference>
<protein>
    <submittedName>
        <fullName evidence="2">Uncharacterized protein</fullName>
    </submittedName>
</protein>
<dbReference type="EMBL" id="FNEG01000010">
    <property type="protein sequence ID" value="SDJ86740.1"/>
    <property type="molecule type" value="Genomic_DNA"/>
</dbReference>
<keyword evidence="3" id="KW-1185">Reference proteome</keyword>
<dbReference type="STRING" id="445960.SAMN05421542_4541"/>
<dbReference type="RefSeq" id="WP_089739564.1">
    <property type="nucleotide sequence ID" value="NZ_FNEG01000010.1"/>
</dbReference>
<evidence type="ECO:0000313" key="3">
    <source>
        <dbReference type="Proteomes" id="UP000199426"/>
    </source>
</evidence>
<gene>
    <name evidence="2" type="ORF">NCTC13492_03924</name>
    <name evidence="1" type="ORF">SAMN05421542_4541</name>
</gene>
<proteinExistence type="predicted"/>
<sequence>MRKILPLILLAGVGFLTYSCDNSNNDPVVVNPGQDNDTVGVAFDAYPLFKKVKNNLYQSQQTFQKQLVSADMVLIYIQVDGTNDTPVWRLLPYTRYADDGSPVDYSYDFSKVDVLFSVNSTLDLSLPANSGFYTNKRFRVVIIPADMAKSAKSAAPTVDYSDYNSVIKQYKIDESKIKTL</sequence>
<organism evidence="2 4">
    <name type="scientific">Chryseobacterium jejuense</name>
    <dbReference type="NCBI Taxonomy" id="445960"/>
    <lineage>
        <taxon>Bacteria</taxon>
        <taxon>Pseudomonadati</taxon>
        <taxon>Bacteroidota</taxon>
        <taxon>Flavobacteriia</taxon>
        <taxon>Flavobacteriales</taxon>
        <taxon>Weeksellaceae</taxon>
        <taxon>Chryseobacterium group</taxon>
        <taxon>Chryseobacterium</taxon>
    </lineage>
</organism>
<reference evidence="2 4" key="2">
    <citation type="submission" date="2018-06" db="EMBL/GenBank/DDBJ databases">
        <authorList>
            <consortium name="Pathogen Informatics"/>
            <person name="Doyle S."/>
        </authorList>
    </citation>
    <scope>NUCLEOTIDE SEQUENCE [LARGE SCALE GENOMIC DNA]</scope>
    <source>
        <strain evidence="2 4">NCTC13492</strain>
    </source>
</reference>
<name>A0A2X2WU81_CHRJE</name>
<dbReference type="Proteomes" id="UP000199426">
    <property type="component" value="Unassembled WGS sequence"/>
</dbReference>
<dbReference type="OrthoDB" id="1524444at2"/>
<evidence type="ECO:0000313" key="2">
    <source>
        <dbReference type="EMBL" id="SQB46862.1"/>
    </source>
</evidence>
<evidence type="ECO:0000313" key="1">
    <source>
        <dbReference type="EMBL" id="SDJ86740.1"/>
    </source>
</evidence>
<dbReference type="EMBL" id="UAWB01000014">
    <property type="protein sequence ID" value="SQB46862.1"/>
    <property type="molecule type" value="Genomic_DNA"/>
</dbReference>
<accession>A0A2X2WU81</accession>
<dbReference type="AlphaFoldDB" id="A0A2X2WU81"/>